<organism evidence="8 9">
    <name type="scientific">Pseudallescheria apiosperma</name>
    <name type="common">Scedosporium apiospermum</name>
    <dbReference type="NCBI Taxonomy" id="563466"/>
    <lineage>
        <taxon>Eukaryota</taxon>
        <taxon>Fungi</taxon>
        <taxon>Dikarya</taxon>
        <taxon>Ascomycota</taxon>
        <taxon>Pezizomycotina</taxon>
        <taxon>Sordariomycetes</taxon>
        <taxon>Hypocreomycetidae</taxon>
        <taxon>Microascales</taxon>
        <taxon>Microascaceae</taxon>
        <taxon>Scedosporium</taxon>
    </lineage>
</organism>
<evidence type="ECO:0000313" key="9">
    <source>
        <dbReference type="Proteomes" id="UP000028545"/>
    </source>
</evidence>
<dbReference type="Gene3D" id="1.10.510.10">
    <property type="entry name" value="Transferase(Phosphotransferase) domain 1"/>
    <property type="match status" value="1"/>
</dbReference>
<dbReference type="PANTHER" id="PTHR43671:SF13">
    <property type="entry name" value="SERINE_THREONINE-PROTEIN KINASE NEK2"/>
    <property type="match status" value="1"/>
</dbReference>
<keyword evidence="9" id="KW-1185">Reference proteome</keyword>
<evidence type="ECO:0000313" key="8">
    <source>
        <dbReference type="EMBL" id="KEZ40326.1"/>
    </source>
</evidence>
<reference evidence="8 9" key="1">
    <citation type="journal article" date="2014" name="Genome Announc.">
        <title>Draft genome sequence of the pathogenic fungus Scedosporium apiospermum.</title>
        <authorList>
            <person name="Vandeputte P."/>
            <person name="Ghamrawi S."/>
            <person name="Rechenmann M."/>
            <person name="Iltis A."/>
            <person name="Giraud S."/>
            <person name="Fleury M."/>
            <person name="Thornton C."/>
            <person name="Delhaes L."/>
            <person name="Meyer W."/>
            <person name="Papon N."/>
            <person name="Bouchara J.P."/>
        </authorList>
    </citation>
    <scope>NUCLEOTIDE SEQUENCE [LARGE SCALE GENOMIC DNA]</scope>
    <source>
        <strain evidence="8 9">IHEM 14462</strain>
    </source>
</reference>
<evidence type="ECO:0000256" key="6">
    <source>
        <dbReference type="SAM" id="MobiDB-lite"/>
    </source>
</evidence>
<keyword evidence="3" id="KW-0547">Nucleotide-binding</keyword>
<dbReference type="AlphaFoldDB" id="A0A084FZ14"/>
<dbReference type="RefSeq" id="XP_016640125.1">
    <property type="nucleotide sequence ID" value="XM_016789862.1"/>
</dbReference>
<dbReference type="InterPro" id="IPR000719">
    <property type="entry name" value="Prot_kinase_dom"/>
</dbReference>
<dbReference type="Proteomes" id="UP000028545">
    <property type="component" value="Unassembled WGS sequence"/>
</dbReference>
<proteinExistence type="predicted"/>
<evidence type="ECO:0000256" key="4">
    <source>
        <dbReference type="ARBA" id="ARBA00022777"/>
    </source>
</evidence>
<keyword evidence="4" id="KW-0418">Kinase</keyword>
<dbReference type="VEuPathDB" id="FungiDB:SAPIO_CDS8168"/>
<dbReference type="OrthoDB" id="4062651at2759"/>
<dbReference type="InterPro" id="IPR011009">
    <property type="entry name" value="Kinase-like_dom_sf"/>
</dbReference>
<evidence type="ECO:0000256" key="3">
    <source>
        <dbReference type="ARBA" id="ARBA00022741"/>
    </source>
</evidence>
<feature type="region of interest" description="Disordered" evidence="6">
    <location>
        <begin position="471"/>
        <end position="517"/>
    </location>
</feature>
<evidence type="ECO:0000256" key="2">
    <source>
        <dbReference type="ARBA" id="ARBA00022679"/>
    </source>
</evidence>
<name>A0A084FZ14_PSEDA</name>
<dbReference type="HOGENOM" id="CLU_033273_0_0_1"/>
<dbReference type="OMA" id="ETYGQCK"/>
<keyword evidence="5" id="KW-0067">ATP-binding</keyword>
<dbReference type="EC" id="2.7.11.1" evidence="1"/>
<dbReference type="GO" id="GO:0004674">
    <property type="term" value="F:protein serine/threonine kinase activity"/>
    <property type="evidence" value="ECO:0007669"/>
    <property type="project" value="UniProtKB-EC"/>
</dbReference>
<dbReference type="KEGG" id="sapo:SAPIO_CDS8168"/>
<dbReference type="PROSITE" id="PS50011">
    <property type="entry name" value="PROTEIN_KINASE_DOM"/>
    <property type="match status" value="1"/>
</dbReference>
<keyword evidence="2" id="KW-0808">Transferase</keyword>
<feature type="domain" description="Protein kinase" evidence="7">
    <location>
        <begin position="27"/>
        <end position="449"/>
    </location>
</feature>
<dbReference type="PANTHER" id="PTHR43671">
    <property type="entry name" value="SERINE/THREONINE-PROTEIN KINASE NEK"/>
    <property type="match status" value="1"/>
</dbReference>
<sequence length="517" mass="59578">MRRLNQVLRDYIFGIPNQAFPRKMETLNPVQKDPNEEFRLIKRIQDEVWLAERLSDKEPFIARRLEEFDPLHEAMRNDEDIGEGRHDDLRGLTNLLSLCGFDRALAQLLNHENILSLAGVINQRDTKASDGSNKVRHIWLVWDYCDGGSLMELFLDGLVEQEYSTVHYMPESLCWHVLRSVMRALTWLHTGRRLFCASSDPAKQELRLVDRDWYPILHGAVRPENIFFQLPRGLEAYGACKLGNFSKCFVSGKQSTDTSLEPDVDLAFTGLAATLRDGKMANFDSLHTYYGDENPTQNLYTVDEELWDLGSIVYRMMAGHEPPPYRGCSACKYKHSHVHVCSKSYSSCIEVERGCRCEYGGCKHFRRGLCKHVDDNLTCADCTGNLPGKKCRTESIRIQEILWGKQYSKYLITSVLMLLQPYRKDRQFLSPGWTPRILSDIENQYELWLAKTRDGQEFYGIDDDLLDRCRAQAQDDEDNEDDEDGEEGEEDEEDGENGETANATGRTRVIFPDDFLY</sequence>
<comment type="caution">
    <text evidence="8">The sequence shown here is derived from an EMBL/GenBank/DDBJ whole genome shotgun (WGS) entry which is preliminary data.</text>
</comment>
<dbReference type="InterPro" id="IPR050660">
    <property type="entry name" value="NEK_Ser/Thr_kinase"/>
</dbReference>
<dbReference type="SUPFAM" id="SSF56112">
    <property type="entry name" value="Protein kinase-like (PK-like)"/>
    <property type="match status" value="1"/>
</dbReference>
<evidence type="ECO:0000256" key="5">
    <source>
        <dbReference type="ARBA" id="ARBA00022840"/>
    </source>
</evidence>
<protein>
    <recommendedName>
        <fullName evidence="1">non-specific serine/threonine protein kinase</fullName>
        <ecNumber evidence="1">2.7.11.1</ecNumber>
    </recommendedName>
</protein>
<evidence type="ECO:0000256" key="1">
    <source>
        <dbReference type="ARBA" id="ARBA00012513"/>
    </source>
</evidence>
<dbReference type="GeneID" id="27727240"/>
<feature type="compositionally biased region" description="Acidic residues" evidence="6">
    <location>
        <begin position="474"/>
        <end position="497"/>
    </location>
</feature>
<accession>A0A084FZ14</accession>
<dbReference type="EMBL" id="JOWA01000121">
    <property type="protein sequence ID" value="KEZ40326.1"/>
    <property type="molecule type" value="Genomic_DNA"/>
</dbReference>
<gene>
    <name evidence="8" type="ORF">SAPIO_CDS8168</name>
</gene>
<dbReference type="GO" id="GO:0005524">
    <property type="term" value="F:ATP binding"/>
    <property type="evidence" value="ECO:0007669"/>
    <property type="project" value="UniProtKB-KW"/>
</dbReference>
<evidence type="ECO:0000259" key="7">
    <source>
        <dbReference type="PROSITE" id="PS50011"/>
    </source>
</evidence>